<organism evidence="1 2">
    <name type="scientific">Pelovirga terrestris</name>
    <dbReference type="NCBI Taxonomy" id="2771352"/>
    <lineage>
        <taxon>Bacteria</taxon>
        <taxon>Pseudomonadati</taxon>
        <taxon>Thermodesulfobacteriota</taxon>
        <taxon>Desulfuromonadia</taxon>
        <taxon>Geobacterales</taxon>
        <taxon>Geobacteraceae</taxon>
        <taxon>Pelovirga</taxon>
    </lineage>
</organism>
<reference evidence="1" key="1">
    <citation type="submission" date="2020-09" db="EMBL/GenBank/DDBJ databases">
        <title>Pelobacter alkaliphilus sp. nov., a novel anaerobic arsenate-reducing bacterium from terrestrial mud volcano.</title>
        <authorList>
            <person name="Khomyakova M.A."/>
            <person name="Merkel A.Y."/>
            <person name="Slobodkin A.I."/>
        </authorList>
    </citation>
    <scope>NUCLEOTIDE SEQUENCE</scope>
    <source>
        <strain evidence="1">M08fum</strain>
    </source>
</reference>
<dbReference type="RefSeq" id="WP_191154252.1">
    <property type="nucleotide sequence ID" value="NZ_JACWUN010000004.1"/>
</dbReference>
<gene>
    <name evidence="1" type="ORF">ICT70_04770</name>
</gene>
<dbReference type="AlphaFoldDB" id="A0A8J6QKL9"/>
<dbReference type="EMBL" id="JACWUN010000004">
    <property type="protein sequence ID" value="MBD1399979.1"/>
    <property type="molecule type" value="Genomic_DNA"/>
</dbReference>
<accession>A0A8J6QKL9</accession>
<proteinExistence type="predicted"/>
<evidence type="ECO:0000313" key="1">
    <source>
        <dbReference type="EMBL" id="MBD1399979.1"/>
    </source>
</evidence>
<sequence length="112" mass="13005">MTREVVATPLFTRRLKGFLDEYAELGAVRFVERLQQSYQAMVENISAFDEIAPARRRSVQGKKITVREYVLDAGARNFLVLYWVPPDPAEPILLLNIRIGGQNRFYWKDESQ</sequence>
<protein>
    <submittedName>
        <fullName evidence="1">Uncharacterized protein</fullName>
    </submittedName>
</protein>
<dbReference type="Proteomes" id="UP000632828">
    <property type="component" value="Unassembled WGS sequence"/>
</dbReference>
<comment type="caution">
    <text evidence="1">The sequence shown here is derived from an EMBL/GenBank/DDBJ whole genome shotgun (WGS) entry which is preliminary data.</text>
</comment>
<evidence type="ECO:0000313" key="2">
    <source>
        <dbReference type="Proteomes" id="UP000632828"/>
    </source>
</evidence>
<name>A0A8J6QKL9_9BACT</name>
<keyword evidence="2" id="KW-1185">Reference proteome</keyword>